<dbReference type="EMBL" id="CP036343">
    <property type="protein sequence ID" value="QDT91773.1"/>
    <property type="molecule type" value="Genomic_DNA"/>
</dbReference>
<proteinExistence type="predicted"/>
<keyword evidence="3" id="KW-1185">Reference proteome</keyword>
<dbReference type="AlphaFoldDB" id="A0A517VFI1"/>
<sequence>MKELGGDLDYIAGMFIFVLVIQYRCRQITADRSEPQQTIHSSSDLRETRDMPQGMLSTVELQ</sequence>
<evidence type="ECO:0000313" key="2">
    <source>
        <dbReference type="EMBL" id="QDT91773.1"/>
    </source>
</evidence>
<dbReference type="Proteomes" id="UP000316855">
    <property type="component" value="Chromosome"/>
</dbReference>
<protein>
    <submittedName>
        <fullName evidence="2">Uncharacterized protein</fullName>
    </submittedName>
</protein>
<feature type="region of interest" description="Disordered" evidence="1">
    <location>
        <begin position="31"/>
        <end position="62"/>
    </location>
</feature>
<dbReference type="KEGG" id="gax:Pan161_34360"/>
<gene>
    <name evidence="2" type="ORF">Pan161_34360</name>
</gene>
<reference evidence="2 3" key="1">
    <citation type="submission" date="2019-02" db="EMBL/GenBank/DDBJ databases">
        <title>Deep-cultivation of Planctomycetes and their phenomic and genomic characterization uncovers novel biology.</title>
        <authorList>
            <person name="Wiegand S."/>
            <person name="Jogler M."/>
            <person name="Boedeker C."/>
            <person name="Pinto D."/>
            <person name="Vollmers J."/>
            <person name="Rivas-Marin E."/>
            <person name="Kohn T."/>
            <person name="Peeters S.H."/>
            <person name="Heuer A."/>
            <person name="Rast P."/>
            <person name="Oberbeckmann S."/>
            <person name="Bunk B."/>
            <person name="Jeske O."/>
            <person name="Meyerdierks A."/>
            <person name="Storesund J.E."/>
            <person name="Kallscheuer N."/>
            <person name="Luecker S."/>
            <person name="Lage O.M."/>
            <person name="Pohl T."/>
            <person name="Merkel B.J."/>
            <person name="Hornburger P."/>
            <person name="Mueller R.-W."/>
            <person name="Bruemmer F."/>
            <person name="Labrenz M."/>
            <person name="Spormann A.M."/>
            <person name="Op den Camp H."/>
            <person name="Overmann J."/>
            <person name="Amann R."/>
            <person name="Jetten M.S.M."/>
            <person name="Mascher T."/>
            <person name="Medema M.H."/>
            <person name="Devos D.P."/>
            <person name="Kaster A.-K."/>
            <person name="Ovreas L."/>
            <person name="Rohde M."/>
            <person name="Galperin M.Y."/>
            <person name="Jogler C."/>
        </authorList>
    </citation>
    <scope>NUCLEOTIDE SEQUENCE [LARGE SCALE GENOMIC DNA]</scope>
    <source>
        <strain evidence="2 3">Pan161</strain>
    </source>
</reference>
<evidence type="ECO:0000256" key="1">
    <source>
        <dbReference type="SAM" id="MobiDB-lite"/>
    </source>
</evidence>
<accession>A0A517VFI1</accession>
<evidence type="ECO:0000313" key="3">
    <source>
        <dbReference type="Proteomes" id="UP000316855"/>
    </source>
</evidence>
<name>A0A517VFI1_9PLAN</name>
<organism evidence="2 3">
    <name type="scientific">Gimesia algae</name>
    <dbReference type="NCBI Taxonomy" id="2527971"/>
    <lineage>
        <taxon>Bacteria</taxon>
        <taxon>Pseudomonadati</taxon>
        <taxon>Planctomycetota</taxon>
        <taxon>Planctomycetia</taxon>
        <taxon>Planctomycetales</taxon>
        <taxon>Planctomycetaceae</taxon>
        <taxon>Gimesia</taxon>
    </lineage>
</organism>